<dbReference type="GO" id="GO:0004879">
    <property type="term" value="F:nuclear receptor activity"/>
    <property type="evidence" value="ECO:0007669"/>
    <property type="project" value="TreeGrafter"/>
</dbReference>
<evidence type="ECO:0000256" key="6">
    <source>
        <dbReference type="ARBA" id="ARBA00023163"/>
    </source>
</evidence>
<keyword evidence="2" id="KW-0863">Zinc-finger</keyword>
<evidence type="ECO:0000256" key="4">
    <source>
        <dbReference type="ARBA" id="ARBA00023015"/>
    </source>
</evidence>
<dbReference type="GO" id="GO:0000122">
    <property type="term" value="P:negative regulation of transcription by RNA polymerase II"/>
    <property type="evidence" value="ECO:0007669"/>
    <property type="project" value="TreeGrafter"/>
</dbReference>
<dbReference type="InterPro" id="IPR013088">
    <property type="entry name" value="Znf_NHR/GATA"/>
</dbReference>
<evidence type="ECO:0000256" key="2">
    <source>
        <dbReference type="ARBA" id="ARBA00022771"/>
    </source>
</evidence>
<dbReference type="PROSITE" id="PS51030">
    <property type="entry name" value="NUCLEAR_REC_DBD_2"/>
    <property type="match status" value="1"/>
</dbReference>
<dbReference type="SMART" id="SM00399">
    <property type="entry name" value="ZnF_C4"/>
    <property type="match status" value="1"/>
</dbReference>
<dbReference type="PANTHER" id="PTHR24082">
    <property type="entry name" value="NUCLEAR HORMONE RECEPTOR"/>
    <property type="match status" value="1"/>
</dbReference>
<evidence type="ECO:0000256" key="7">
    <source>
        <dbReference type="ARBA" id="ARBA00023170"/>
    </source>
</evidence>
<evidence type="ECO:0000256" key="1">
    <source>
        <dbReference type="ARBA" id="ARBA00022723"/>
    </source>
</evidence>
<evidence type="ECO:0000259" key="9">
    <source>
        <dbReference type="PROSITE" id="PS51030"/>
    </source>
</evidence>
<dbReference type="SUPFAM" id="SSF48508">
    <property type="entry name" value="Nuclear receptor ligand-binding domain"/>
    <property type="match status" value="1"/>
</dbReference>
<dbReference type="GO" id="GO:0045944">
    <property type="term" value="P:positive regulation of transcription by RNA polymerase II"/>
    <property type="evidence" value="ECO:0007669"/>
    <property type="project" value="TreeGrafter"/>
</dbReference>
<organism evidence="10 11">
    <name type="scientific">Adineta steineri</name>
    <dbReference type="NCBI Taxonomy" id="433720"/>
    <lineage>
        <taxon>Eukaryota</taxon>
        <taxon>Metazoa</taxon>
        <taxon>Spiralia</taxon>
        <taxon>Gnathifera</taxon>
        <taxon>Rotifera</taxon>
        <taxon>Eurotatoria</taxon>
        <taxon>Bdelloidea</taxon>
        <taxon>Adinetida</taxon>
        <taxon>Adinetidae</taxon>
        <taxon>Adineta</taxon>
    </lineage>
</organism>
<reference evidence="10" key="1">
    <citation type="submission" date="2021-02" db="EMBL/GenBank/DDBJ databases">
        <authorList>
            <person name="Nowell W R."/>
        </authorList>
    </citation>
    <scope>NUCLEOTIDE SEQUENCE</scope>
</reference>
<dbReference type="AlphaFoldDB" id="A0A815C7I5"/>
<dbReference type="Gene3D" id="3.30.50.10">
    <property type="entry name" value="Erythroid Transcription Factor GATA-1, subunit A"/>
    <property type="match status" value="1"/>
</dbReference>
<dbReference type="GO" id="GO:0030154">
    <property type="term" value="P:cell differentiation"/>
    <property type="evidence" value="ECO:0007669"/>
    <property type="project" value="TreeGrafter"/>
</dbReference>
<dbReference type="GO" id="GO:0008270">
    <property type="term" value="F:zinc ion binding"/>
    <property type="evidence" value="ECO:0007669"/>
    <property type="project" value="UniProtKB-KW"/>
</dbReference>
<dbReference type="EMBL" id="CAJNOE010000576">
    <property type="protein sequence ID" value="CAF1276738.1"/>
    <property type="molecule type" value="Genomic_DNA"/>
</dbReference>
<keyword evidence="8" id="KW-0539">Nucleus</keyword>
<dbReference type="PROSITE" id="PS00031">
    <property type="entry name" value="NUCLEAR_REC_DBD_1"/>
    <property type="match status" value="1"/>
</dbReference>
<keyword evidence="7" id="KW-0675">Receptor</keyword>
<dbReference type="Pfam" id="PF00105">
    <property type="entry name" value="zf-C4"/>
    <property type="match status" value="1"/>
</dbReference>
<dbReference type="InterPro" id="IPR001628">
    <property type="entry name" value="Znf_hrmn_rcpt"/>
</dbReference>
<accession>A0A815C7I5</accession>
<keyword evidence="4" id="KW-0805">Transcription regulation</keyword>
<evidence type="ECO:0000256" key="5">
    <source>
        <dbReference type="ARBA" id="ARBA00023125"/>
    </source>
</evidence>
<evidence type="ECO:0000256" key="8">
    <source>
        <dbReference type="ARBA" id="ARBA00023242"/>
    </source>
</evidence>
<protein>
    <recommendedName>
        <fullName evidence="9">Nuclear receptor domain-containing protein</fullName>
    </recommendedName>
</protein>
<keyword evidence="3" id="KW-0862">Zinc</keyword>
<dbReference type="Proteomes" id="UP000663860">
    <property type="component" value="Unassembled WGS sequence"/>
</dbReference>
<dbReference type="GO" id="GO:0000978">
    <property type="term" value="F:RNA polymerase II cis-regulatory region sequence-specific DNA binding"/>
    <property type="evidence" value="ECO:0007669"/>
    <property type="project" value="TreeGrafter"/>
</dbReference>
<dbReference type="SUPFAM" id="SSF57716">
    <property type="entry name" value="Glucocorticoid receptor-like (DNA-binding domain)"/>
    <property type="match status" value="1"/>
</dbReference>
<dbReference type="InterPro" id="IPR050234">
    <property type="entry name" value="Nuclear_hormone_rcpt_NR1"/>
</dbReference>
<gene>
    <name evidence="10" type="ORF">IZO911_LOCUS32736</name>
</gene>
<name>A0A815C7I5_9BILA</name>
<sequence>MPLKRPLSTSSPLLSTHPTESSLCRVCDDSARIINYGTLSCQSCKTFFRRNGFHPKNIRSCLLNGSCEIDINTRRNCTACRFAKCLLMGMSPDLIRKEVQERKKHLQKRDTHTNQVIADQQLKLTTPLPTLDLLYDDRSPLNNSEWTLLSNVTHAHDTFSAIPQIRHAIYHLSASLSSSLDTSYNVTDVFETITLMYTSMQSFISSSSDFRILTINEQSSLYQRNLHGIVALCSILFLQVTQIIDNPICVKTFSIIYGSEMMIETIRMCRQLDTDVIIIKLMLLILAFSSNCFIIDQREDTQNDSFLNGTYRLLGSQNVYVQLLWKYMTYRYGYYDAARRFFRLIEIFLDLIKYSGAVYTYNDTHHRLVDNILGQAKQSLIVDYDKQKPLWGKS</sequence>
<keyword evidence="1" id="KW-0479">Metal-binding</keyword>
<comment type="caution">
    <text evidence="10">The sequence shown here is derived from an EMBL/GenBank/DDBJ whole genome shotgun (WGS) entry which is preliminary data.</text>
</comment>
<feature type="domain" description="Nuclear receptor" evidence="9">
    <location>
        <begin position="21"/>
        <end position="97"/>
    </location>
</feature>
<keyword evidence="5" id="KW-0238">DNA-binding</keyword>
<evidence type="ECO:0000256" key="3">
    <source>
        <dbReference type="ARBA" id="ARBA00022833"/>
    </source>
</evidence>
<dbReference type="InterPro" id="IPR035500">
    <property type="entry name" value="NHR-like_dom_sf"/>
</dbReference>
<dbReference type="PANTHER" id="PTHR24082:SF283">
    <property type="entry name" value="NUCLEAR HORMONE RECEPTOR HR96"/>
    <property type="match status" value="1"/>
</dbReference>
<proteinExistence type="predicted"/>
<dbReference type="Gene3D" id="1.10.565.10">
    <property type="entry name" value="Retinoid X Receptor"/>
    <property type="match status" value="1"/>
</dbReference>
<evidence type="ECO:0000313" key="11">
    <source>
        <dbReference type="Proteomes" id="UP000663860"/>
    </source>
</evidence>
<evidence type="ECO:0000313" key="10">
    <source>
        <dbReference type="EMBL" id="CAF1276738.1"/>
    </source>
</evidence>
<dbReference type="PRINTS" id="PR00047">
    <property type="entry name" value="STROIDFINGER"/>
</dbReference>
<keyword evidence="6" id="KW-0804">Transcription</keyword>